<evidence type="ECO:0000256" key="1">
    <source>
        <dbReference type="SAM" id="Phobius"/>
    </source>
</evidence>
<evidence type="ECO:0000313" key="3">
    <source>
        <dbReference type="Proteomes" id="UP000323082"/>
    </source>
</evidence>
<evidence type="ECO:0000313" key="2">
    <source>
        <dbReference type="EMBL" id="KAA2222821.1"/>
    </source>
</evidence>
<gene>
    <name evidence="2" type="ORF">FW780_01065</name>
</gene>
<keyword evidence="1" id="KW-1133">Transmembrane helix</keyword>
<dbReference type="AlphaFoldDB" id="A0A5B2U7W5"/>
<keyword evidence="1" id="KW-0812">Transmembrane</keyword>
<protein>
    <submittedName>
        <fullName evidence="2">Uncharacterized protein</fullName>
    </submittedName>
</protein>
<comment type="caution">
    <text evidence="2">The sequence shown here is derived from an EMBL/GenBank/DDBJ whole genome shotgun (WGS) entry which is preliminary data.</text>
</comment>
<accession>A0A5B2U7W5</accession>
<keyword evidence="1" id="KW-0472">Membrane</keyword>
<dbReference type="RefSeq" id="WP_149831811.1">
    <property type="nucleotide sequence ID" value="NZ_VUNZ01000001.1"/>
</dbReference>
<feature type="transmembrane region" description="Helical" evidence="1">
    <location>
        <begin position="65"/>
        <end position="85"/>
    </location>
</feature>
<name>A0A5B2U7W5_9FLAO</name>
<proteinExistence type="predicted"/>
<dbReference type="Proteomes" id="UP000323082">
    <property type="component" value="Unassembled WGS sequence"/>
</dbReference>
<dbReference type="EMBL" id="VUNZ01000001">
    <property type="protein sequence ID" value="KAA2222821.1"/>
    <property type="molecule type" value="Genomic_DNA"/>
</dbReference>
<dbReference type="OrthoDB" id="9932480at2"/>
<reference evidence="2 3" key="1">
    <citation type="journal article" date="2015" name="Int. J. Syst. Evol. Microbiol.">
        <title>Chryseobacterium sediminis sp. nov., isolated from a river sediment.</title>
        <authorList>
            <person name="Kampfer P."/>
            <person name="Busse H.J."/>
            <person name="McInroy J.A."/>
            <person name="Glaeser S.P."/>
        </authorList>
    </citation>
    <scope>NUCLEOTIDE SEQUENCE [LARGE SCALE GENOMIC DNA]</scope>
    <source>
        <strain evidence="2 3">IMT-174</strain>
    </source>
</reference>
<feature type="transmembrane region" description="Helical" evidence="1">
    <location>
        <begin position="7"/>
        <end position="23"/>
    </location>
</feature>
<sequence>MTKKTGLSILAFLLFTLVAYYFFQKETASIYSKSAGAGSSDNSQGQFVPKQNTDYIVVTEYSESWFNIQNITILIIVLIIVFLIVRKIRTSRKY</sequence>
<organism evidence="2 3">
    <name type="scientific">Chryseobacterium sediminis</name>
    <dbReference type="NCBI Taxonomy" id="1679494"/>
    <lineage>
        <taxon>Bacteria</taxon>
        <taxon>Pseudomonadati</taxon>
        <taxon>Bacteroidota</taxon>
        <taxon>Flavobacteriia</taxon>
        <taxon>Flavobacteriales</taxon>
        <taxon>Weeksellaceae</taxon>
        <taxon>Chryseobacterium group</taxon>
        <taxon>Chryseobacterium</taxon>
    </lineage>
</organism>